<name>A0A0J7L7G1_LASNI</name>
<evidence type="ECO:0000313" key="2">
    <source>
        <dbReference type="Proteomes" id="UP000036403"/>
    </source>
</evidence>
<keyword evidence="2" id="KW-1185">Reference proteome</keyword>
<comment type="caution">
    <text evidence="1">The sequence shown here is derived from an EMBL/GenBank/DDBJ whole genome shotgun (WGS) entry which is preliminary data.</text>
</comment>
<dbReference type="STRING" id="67767.A0A0J7L7G1"/>
<accession>A0A0J7L7G1</accession>
<gene>
    <name evidence="1" type="ORF">RF55_1096</name>
</gene>
<sequence length="166" mass="18780">GHLNDTIVVNQPRLTTEDDQVITIPNNNGELLMEETETEQLNETGLYVTELKDHVIIQQEGDQIYNEEDVVLNIPAEETVSSGVDPLVENQIDFVENDDIECKTEAVEQVETVYAYNENDDETIIVPATTNYKEIVEDKNVRLVQIRFPSSVDGEGRSWLSLVQNT</sequence>
<reference evidence="1 2" key="1">
    <citation type="submission" date="2015-04" db="EMBL/GenBank/DDBJ databases">
        <title>Lasius niger genome sequencing.</title>
        <authorList>
            <person name="Konorov E.A."/>
            <person name="Nikitin M.A."/>
            <person name="Kirill M.V."/>
            <person name="Chang P."/>
        </authorList>
    </citation>
    <scope>NUCLEOTIDE SEQUENCE [LARGE SCALE GENOMIC DNA]</scope>
    <source>
        <tissue evidence="1">Whole</tissue>
    </source>
</reference>
<dbReference type="Proteomes" id="UP000036403">
    <property type="component" value="Unassembled WGS sequence"/>
</dbReference>
<evidence type="ECO:0000313" key="1">
    <source>
        <dbReference type="EMBL" id="KMQ99351.1"/>
    </source>
</evidence>
<dbReference type="EMBL" id="LBMM01000363">
    <property type="protein sequence ID" value="KMQ99351.1"/>
    <property type="molecule type" value="Genomic_DNA"/>
</dbReference>
<dbReference type="OrthoDB" id="427030at2759"/>
<dbReference type="PaxDb" id="67767-A0A0J7L7G1"/>
<protein>
    <submittedName>
        <fullName evidence="1">Putative zinc finger protein 484 isoform x1</fullName>
    </submittedName>
</protein>
<proteinExistence type="predicted"/>
<feature type="non-terminal residue" evidence="1">
    <location>
        <position position="1"/>
    </location>
</feature>
<dbReference type="AlphaFoldDB" id="A0A0J7L7G1"/>
<organism evidence="1 2">
    <name type="scientific">Lasius niger</name>
    <name type="common">Black garden ant</name>
    <dbReference type="NCBI Taxonomy" id="67767"/>
    <lineage>
        <taxon>Eukaryota</taxon>
        <taxon>Metazoa</taxon>
        <taxon>Ecdysozoa</taxon>
        <taxon>Arthropoda</taxon>
        <taxon>Hexapoda</taxon>
        <taxon>Insecta</taxon>
        <taxon>Pterygota</taxon>
        <taxon>Neoptera</taxon>
        <taxon>Endopterygota</taxon>
        <taxon>Hymenoptera</taxon>
        <taxon>Apocrita</taxon>
        <taxon>Aculeata</taxon>
        <taxon>Formicoidea</taxon>
        <taxon>Formicidae</taxon>
        <taxon>Formicinae</taxon>
        <taxon>Lasius</taxon>
        <taxon>Lasius</taxon>
    </lineage>
</organism>